<keyword evidence="5" id="KW-0670">Pyruvate</keyword>
<accession>A0A2T5G5C4</accession>
<dbReference type="RefSeq" id="WP_273000672.1">
    <property type="nucleotide sequence ID" value="NZ_PEBV01000046.1"/>
</dbReference>
<dbReference type="InterPro" id="IPR019752">
    <property type="entry name" value="Pyrv/ketoisovalerate_OxRed_cat"/>
</dbReference>
<protein>
    <submittedName>
        <fullName evidence="5">Indolepyruvate oxidoreductase subunit IorB</fullName>
    </submittedName>
</protein>
<keyword evidence="1" id="KW-0560">Oxidoreductase</keyword>
<name>A0A2T5G5C4_HYDSH</name>
<dbReference type="Pfam" id="PF20169">
    <property type="entry name" value="DUF6537"/>
    <property type="match status" value="1"/>
</dbReference>
<dbReference type="AlphaFoldDB" id="A0A2T5G5C4"/>
<feature type="domain" description="Pyruvate/ketoisovalerate oxidoreductase catalytic" evidence="3">
    <location>
        <begin position="17"/>
        <end position="203"/>
    </location>
</feature>
<dbReference type="InterPro" id="IPR052198">
    <property type="entry name" value="IorB_Oxidoreductase"/>
</dbReference>
<feature type="domain" description="DUF6537" evidence="4">
    <location>
        <begin position="264"/>
        <end position="472"/>
    </location>
</feature>
<dbReference type="GO" id="GO:0016903">
    <property type="term" value="F:oxidoreductase activity, acting on the aldehyde or oxo group of donors"/>
    <property type="evidence" value="ECO:0007669"/>
    <property type="project" value="InterPro"/>
</dbReference>
<evidence type="ECO:0000259" key="3">
    <source>
        <dbReference type="Pfam" id="PF01558"/>
    </source>
</evidence>
<organism evidence="5 6">
    <name type="scientific">Hydrogenibacillus schlegelii</name>
    <name type="common">Bacillus schlegelii</name>
    <dbReference type="NCBI Taxonomy" id="1484"/>
    <lineage>
        <taxon>Bacteria</taxon>
        <taxon>Bacillati</taxon>
        <taxon>Bacillota</taxon>
        <taxon>Bacilli</taxon>
        <taxon>Bacillales</taxon>
        <taxon>Bacillales Family X. Incertae Sedis</taxon>
        <taxon>Hydrogenibacillus</taxon>
    </lineage>
</organism>
<dbReference type="Gene3D" id="3.40.920.10">
    <property type="entry name" value="Pyruvate-ferredoxin oxidoreductase, PFOR, domain III"/>
    <property type="match status" value="1"/>
</dbReference>
<evidence type="ECO:0000256" key="1">
    <source>
        <dbReference type="ARBA" id="ARBA00023002"/>
    </source>
</evidence>
<comment type="caution">
    <text evidence="5">The sequence shown here is derived from an EMBL/GenBank/DDBJ whole genome shotgun (WGS) entry which is preliminary data.</text>
</comment>
<dbReference type="InterPro" id="IPR046667">
    <property type="entry name" value="DUF6537"/>
</dbReference>
<dbReference type="PANTHER" id="PTHR43854">
    <property type="entry name" value="INDOLEPYRUVATE OXIDOREDUCTASE SUBUNIT IORB"/>
    <property type="match status" value="1"/>
</dbReference>
<dbReference type="PANTHER" id="PTHR43854:SF1">
    <property type="entry name" value="INDOLEPYRUVATE OXIDOREDUCTASE SUBUNIT IORB"/>
    <property type="match status" value="1"/>
</dbReference>
<dbReference type="Proteomes" id="UP000244180">
    <property type="component" value="Unassembled WGS sequence"/>
</dbReference>
<evidence type="ECO:0000256" key="2">
    <source>
        <dbReference type="SAM" id="MobiDB-lite"/>
    </source>
</evidence>
<proteinExistence type="predicted"/>
<evidence type="ECO:0000313" key="5">
    <source>
        <dbReference type="EMBL" id="PTQ51365.1"/>
    </source>
</evidence>
<reference evidence="5 6" key="1">
    <citation type="submission" date="2017-08" db="EMBL/GenBank/DDBJ databases">
        <title>Burning lignite coal seam in the remote Altai Mountains harbors a hydrogen-driven thermophilic microbial community.</title>
        <authorList>
            <person name="Kadnikov V.V."/>
            <person name="Mardanov A.V."/>
            <person name="Ivasenko D."/>
            <person name="Beletsky A.V."/>
            <person name="Karnachuk O.V."/>
            <person name="Ravin N.V."/>
        </authorList>
    </citation>
    <scope>NUCLEOTIDE SEQUENCE [LARGE SCALE GENOMIC DNA]</scope>
    <source>
        <strain evidence="5">AL33</strain>
    </source>
</reference>
<evidence type="ECO:0000313" key="6">
    <source>
        <dbReference type="Proteomes" id="UP000244180"/>
    </source>
</evidence>
<dbReference type="EMBL" id="PEBV01000046">
    <property type="protein sequence ID" value="PTQ51365.1"/>
    <property type="molecule type" value="Genomic_DNA"/>
</dbReference>
<dbReference type="Pfam" id="PF01558">
    <property type="entry name" value="POR"/>
    <property type="match status" value="1"/>
</dbReference>
<dbReference type="SUPFAM" id="SSF53323">
    <property type="entry name" value="Pyruvate-ferredoxin oxidoreductase, PFOR, domain III"/>
    <property type="match status" value="1"/>
</dbReference>
<sequence>MENDKRRIVRMLIGTVGGQGGGVLTNWLVRGLYRSGWFAQSIGVLGLAQRSGTVTYYVEARSGLDRPMISVYAAPGDVDILLGQELLELGRILRGGYAAPGCTIIGNLYRYYATLEKMPAGDGTYPAEKIIEAAKRLSDDVYLVDAAAMVRNLGLPELTSNAYLLGMVVASKKLNLDPEPFRKAIEESRVDVENNIRSFNEGYLLVKEGSFPPAIDVRPTTPSWKERATELEGRLRRAKDRAAYRERVERALASFGERLMPTMVEACYRLLDYQDARYVDEYLARVQAVRDGERRVMPDAEARGWPVTERYARYLALWLTYEDAPRVAQLKTNPERFKKIKARFGVRKNQKFVVTEYLDPDGPQIYGVLPAGLVTLLIGKRGERFKWLQNVKFPMRIKTTSVWGYSLLRMMAGFRRWRRLSYRHHQEMALIARWENGIHKALQNWPELAVYAAEAADLVKGYAHVREKALHDLWIYLEQILPKIADLDPKLGQVARSLAQSALKIAGREAGKGEEALKFLADFERETVQEAKEKEAKEKKELAQTIAEKA</sequence>
<evidence type="ECO:0000259" key="4">
    <source>
        <dbReference type="Pfam" id="PF20169"/>
    </source>
</evidence>
<dbReference type="NCBIfam" id="NF006179">
    <property type="entry name" value="PRK08312.1"/>
    <property type="match status" value="1"/>
</dbReference>
<dbReference type="InterPro" id="IPR002869">
    <property type="entry name" value="Pyrv_flavodox_OxRed_cen"/>
</dbReference>
<gene>
    <name evidence="5" type="ORF">HSCHL_1358</name>
</gene>
<feature type="region of interest" description="Disordered" evidence="2">
    <location>
        <begin position="531"/>
        <end position="550"/>
    </location>
</feature>